<organism evidence="5 6">
    <name type="scientific">Oedothorax gibbosus</name>
    <dbReference type="NCBI Taxonomy" id="931172"/>
    <lineage>
        <taxon>Eukaryota</taxon>
        <taxon>Metazoa</taxon>
        <taxon>Ecdysozoa</taxon>
        <taxon>Arthropoda</taxon>
        <taxon>Chelicerata</taxon>
        <taxon>Arachnida</taxon>
        <taxon>Araneae</taxon>
        <taxon>Araneomorphae</taxon>
        <taxon>Entelegynae</taxon>
        <taxon>Araneoidea</taxon>
        <taxon>Linyphiidae</taxon>
        <taxon>Erigoninae</taxon>
        <taxon>Oedothorax</taxon>
    </lineage>
</organism>
<sequence length="207" mass="24016">MVFYFTSDVVTPPATIYMGADKYENESLIKHGWPEDIWLHVKDLSSAHCYLRLQKGSTIDDIPPLLLEDCAQLVKANSILGCKKNNIDVVYTEWANLKKTGDMAVGQVSFHHPGKVKTIKVEKKKNDILNRLNRTKVEKFPDLLAEREERDRQERSSIKEIQRQIKEQERLEVIKKEEEAKIRNYSTLMNAQMMSNQDNAEDSDDFM</sequence>
<feature type="domain" description="NFACT RNA-binding" evidence="4">
    <location>
        <begin position="1"/>
        <end position="111"/>
    </location>
</feature>
<dbReference type="EMBL" id="JAFNEN010000042">
    <property type="protein sequence ID" value="KAG8198206.1"/>
    <property type="molecule type" value="Genomic_DNA"/>
</dbReference>
<dbReference type="AlphaFoldDB" id="A0AAV6VRS3"/>
<gene>
    <name evidence="5" type="ORF">JTE90_015303</name>
</gene>
<evidence type="ECO:0000256" key="3">
    <source>
        <dbReference type="ARBA" id="ARBA00024214"/>
    </source>
</evidence>
<evidence type="ECO:0000313" key="6">
    <source>
        <dbReference type="Proteomes" id="UP000827092"/>
    </source>
</evidence>
<keyword evidence="6" id="KW-1185">Reference proteome</keyword>
<dbReference type="Proteomes" id="UP000827092">
    <property type="component" value="Unassembled WGS sequence"/>
</dbReference>
<dbReference type="PANTHER" id="PTHR13049:SF2">
    <property type="entry name" value="COILED-COIL DOMAIN-CONTAINING PROTEIN 25"/>
    <property type="match status" value="1"/>
</dbReference>
<comment type="subunit">
    <text evidence="3">Interacts (via cytoplasmic region) with ILK.</text>
</comment>
<dbReference type="Pfam" id="PF05670">
    <property type="entry name" value="NFACT-R_1"/>
    <property type="match status" value="1"/>
</dbReference>
<evidence type="ECO:0000256" key="1">
    <source>
        <dbReference type="ARBA" id="ARBA00008998"/>
    </source>
</evidence>
<evidence type="ECO:0000256" key="2">
    <source>
        <dbReference type="ARBA" id="ARBA00016700"/>
    </source>
</evidence>
<accession>A0AAV6VRS3</accession>
<dbReference type="InterPro" id="IPR008532">
    <property type="entry name" value="NFACT_RNA-bd"/>
</dbReference>
<dbReference type="PANTHER" id="PTHR13049">
    <property type="entry name" value="DUF814-RELATED"/>
    <property type="match status" value="1"/>
</dbReference>
<name>A0AAV6VRS3_9ARAC</name>
<dbReference type="InterPro" id="IPR039730">
    <property type="entry name" value="Jlp2/Ccd25"/>
</dbReference>
<comment type="similarity">
    <text evidence="1">Belongs to the CCDC25 family.</text>
</comment>
<comment type="caution">
    <text evidence="5">The sequence shown here is derived from an EMBL/GenBank/DDBJ whole genome shotgun (WGS) entry which is preliminary data.</text>
</comment>
<proteinExistence type="inferred from homology"/>
<evidence type="ECO:0000313" key="5">
    <source>
        <dbReference type="EMBL" id="KAG8198206.1"/>
    </source>
</evidence>
<evidence type="ECO:0000259" key="4">
    <source>
        <dbReference type="Pfam" id="PF05670"/>
    </source>
</evidence>
<reference evidence="5 6" key="1">
    <citation type="journal article" date="2022" name="Nat. Ecol. Evol.">
        <title>A masculinizing supergene underlies an exaggerated male reproductive morph in a spider.</title>
        <authorList>
            <person name="Hendrickx F."/>
            <person name="De Corte Z."/>
            <person name="Sonet G."/>
            <person name="Van Belleghem S.M."/>
            <person name="Kostlbacher S."/>
            <person name="Vangestel C."/>
        </authorList>
    </citation>
    <scope>NUCLEOTIDE SEQUENCE [LARGE SCALE GENOMIC DNA]</scope>
    <source>
        <strain evidence="5">W744_W776</strain>
    </source>
</reference>
<protein>
    <recommendedName>
        <fullName evidence="2">Coiled-coil domain-containing protein 25</fullName>
    </recommendedName>
</protein>